<proteinExistence type="predicted"/>
<evidence type="ECO:0000313" key="1">
    <source>
        <dbReference type="EMBL" id="MBD2278994.1"/>
    </source>
</evidence>
<organism evidence="1 2">
    <name type="scientific">Aphanizomenon flos-aquae FACHB-1040</name>
    <dbReference type="NCBI Taxonomy" id="2692887"/>
    <lineage>
        <taxon>Bacteria</taxon>
        <taxon>Bacillati</taxon>
        <taxon>Cyanobacteriota</taxon>
        <taxon>Cyanophyceae</taxon>
        <taxon>Nostocales</taxon>
        <taxon>Aphanizomenonaceae</taxon>
        <taxon>Aphanizomenon</taxon>
    </lineage>
</organism>
<dbReference type="Proteomes" id="UP000606721">
    <property type="component" value="Unassembled WGS sequence"/>
</dbReference>
<dbReference type="EMBL" id="JACJQT010000027">
    <property type="protein sequence ID" value="MBD2278994.1"/>
    <property type="molecule type" value="Genomic_DNA"/>
</dbReference>
<keyword evidence="2" id="KW-1185">Reference proteome</keyword>
<reference evidence="1 2" key="1">
    <citation type="journal article" date="2020" name="ISME J.">
        <title>Comparative genomics reveals insights into cyanobacterial evolution and habitat adaptation.</title>
        <authorList>
            <person name="Chen M.Y."/>
            <person name="Teng W.K."/>
            <person name="Zhao L."/>
            <person name="Hu C.X."/>
            <person name="Zhou Y.K."/>
            <person name="Han B.P."/>
            <person name="Song L.R."/>
            <person name="Shu W.S."/>
        </authorList>
    </citation>
    <scope>NUCLEOTIDE SEQUENCE [LARGE SCALE GENOMIC DNA]</scope>
    <source>
        <strain evidence="1 2">FACHB-1040</strain>
    </source>
</reference>
<gene>
    <name evidence="1" type="ORF">H6F99_12015</name>
</gene>
<accession>A0ABR8BVM2</accession>
<dbReference type="RefSeq" id="WP_053540377.1">
    <property type="nucleotide sequence ID" value="NZ_JACJQT010000027.1"/>
</dbReference>
<protein>
    <submittedName>
        <fullName evidence="1">Uncharacterized protein</fullName>
    </submittedName>
</protein>
<sequence length="66" mass="7618">MYYDVGDSEALLQAVRIKIEFLAPRVVQAKFREIAKTITKPRFSIFLAISRTPKKMSEPGEINQEF</sequence>
<name>A0ABR8BVM2_APHFL</name>
<evidence type="ECO:0000313" key="2">
    <source>
        <dbReference type="Proteomes" id="UP000606721"/>
    </source>
</evidence>
<comment type="caution">
    <text evidence="1">The sequence shown here is derived from an EMBL/GenBank/DDBJ whole genome shotgun (WGS) entry which is preliminary data.</text>
</comment>